<sequence length="157" mass="17116">MATPIQQLTNQVDDNPGPKYQPPWDFLPVDTNTGVGGKYIYIGYISGDSNPVTSINFVAYSQAQANPPSGWSWTGQDLKQGAGGKFIYMIWKNGEPGKQPISALQLLVTNQPSPPYIAGYEAINQDLNQGAGGPYIWPYYSTTVQMQAKAEAILVKE</sequence>
<dbReference type="RefSeq" id="WP_112100670.1">
    <property type="nucleotide sequence ID" value="NZ_QMBP01000018.1"/>
</dbReference>
<dbReference type="PROSITE" id="PS51498">
    <property type="entry name" value="MABP"/>
    <property type="match status" value="1"/>
</dbReference>
<keyword evidence="4" id="KW-1185">Reference proteome</keyword>
<name>A0A330HBF8_9HYPH</name>
<organism evidence="3 4">
    <name type="scientific">Mesorhizobium hawassense</name>
    <dbReference type="NCBI Taxonomy" id="1209954"/>
    <lineage>
        <taxon>Bacteria</taxon>
        <taxon>Pseudomonadati</taxon>
        <taxon>Pseudomonadota</taxon>
        <taxon>Alphaproteobacteria</taxon>
        <taxon>Hyphomicrobiales</taxon>
        <taxon>Phyllobacteriaceae</taxon>
        <taxon>Mesorhizobium</taxon>
    </lineage>
</organism>
<dbReference type="EMBL" id="QMBP01000018">
    <property type="protein sequence ID" value="RAZ85600.1"/>
    <property type="molecule type" value="Genomic_DNA"/>
</dbReference>
<protein>
    <recommendedName>
        <fullName evidence="2">MABP domain-containing protein</fullName>
    </recommendedName>
</protein>
<proteinExistence type="predicted"/>
<dbReference type="InterPro" id="IPR023341">
    <property type="entry name" value="MABP"/>
</dbReference>
<reference evidence="3 4" key="1">
    <citation type="submission" date="2018-07" db="EMBL/GenBank/DDBJ databases">
        <title>Diversity of Mesorhizobium strains in Brazil.</title>
        <authorList>
            <person name="Helene L.C.F."/>
            <person name="Dall'Agnol R."/>
            <person name="Delamuta J.R.M."/>
            <person name="Hungria M."/>
        </authorList>
    </citation>
    <scope>NUCLEOTIDE SEQUENCE [LARGE SCALE GENOMIC DNA]</scope>
    <source>
        <strain evidence="3 4">AC99b</strain>
    </source>
</reference>
<evidence type="ECO:0000256" key="1">
    <source>
        <dbReference type="SAM" id="MobiDB-lite"/>
    </source>
</evidence>
<dbReference type="AlphaFoldDB" id="A0A330HBF8"/>
<comment type="caution">
    <text evidence="3">The sequence shown here is derived from an EMBL/GenBank/DDBJ whole genome shotgun (WGS) entry which is preliminary data.</text>
</comment>
<evidence type="ECO:0000259" key="2">
    <source>
        <dbReference type="PROSITE" id="PS51498"/>
    </source>
</evidence>
<dbReference type="OrthoDB" id="7364544at2"/>
<feature type="region of interest" description="Disordered" evidence="1">
    <location>
        <begin position="1"/>
        <end position="21"/>
    </location>
</feature>
<dbReference type="Gene3D" id="2.100.10.50">
    <property type="match status" value="1"/>
</dbReference>
<evidence type="ECO:0000313" key="3">
    <source>
        <dbReference type="EMBL" id="RAZ85600.1"/>
    </source>
</evidence>
<accession>A0A330HBF8</accession>
<dbReference type="Proteomes" id="UP000251558">
    <property type="component" value="Unassembled WGS sequence"/>
</dbReference>
<dbReference type="GO" id="GO:0005737">
    <property type="term" value="C:cytoplasm"/>
    <property type="evidence" value="ECO:0007669"/>
    <property type="project" value="UniProtKB-ARBA"/>
</dbReference>
<feature type="compositionally biased region" description="Polar residues" evidence="1">
    <location>
        <begin position="1"/>
        <end position="13"/>
    </location>
</feature>
<evidence type="ECO:0000313" key="4">
    <source>
        <dbReference type="Proteomes" id="UP000251558"/>
    </source>
</evidence>
<gene>
    <name evidence="3" type="ORF">DPM33_28160</name>
</gene>
<feature type="domain" description="MABP" evidence="2">
    <location>
        <begin position="2"/>
        <end position="142"/>
    </location>
</feature>